<reference evidence="2" key="2">
    <citation type="submission" date="2015-01" db="EMBL/GenBank/DDBJ databases">
        <title>Evolutionary Origins and Diversification of the Mycorrhizal Mutualists.</title>
        <authorList>
            <consortium name="DOE Joint Genome Institute"/>
            <consortium name="Mycorrhizal Genomics Consortium"/>
            <person name="Kohler A."/>
            <person name="Kuo A."/>
            <person name="Nagy L.G."/>
            <person name="Floudas D."/>
            <person name="Copeland A."/>
            <person name="Barry K.W."/>
            <person name="Cichocki N."/>
            <person name="Veneault-Fourrey C."/>
            <person name="LaButti K."/>
            <person name="Lindquist E.A."/>
            <person name="Lipzen A."/>
            <person name="Lundell T."/>
            <person name="Morin E."/>
            <person name="Murat C."/>
            <person name="Riley R."/>
            <person name="Ohm R."/>
            <person name="Sun H."/>
            <person name="Tunlid A."/>
            <person name="Henrissat B."/>
            <person name="Grigoriev I.V."/>
            <person name="Hibbett D.S."/>
            <person name="Martin F."/>
        </authorList>
    </citation>
    <scope>NUCLEOTIDE SEQUENCE [LARGE SCALE GENOMIC DNA]</scope>
    <source>
        <strain evidence="2">h7</strain>
    </source>
</reference>
<evidence type="ECO:0000313" key="2">
    <source>
        <dbReference type="Proteomes" id="UP000053424"/>
    </source>
</evidence>
<name>A0A0C3C5E6_HEBCY</name>
<evidence type="ECO:0000313" key="1">
    <source>
        <dbReference type="EMBL" id="KIM38821.1"/>
    </source>
</evidence>
<keyword evidence="2" id="KW-1185">Reference proteome</keyword>
<proteinExistence type="predicted"/>
<protein>
    <submittedName>
        <fullName evidence="1">Uncharacterized protein</fullName>
    </submittedName>
</protein>
<sequence length="77" mass="8552">MGRYGGGRSVHRRTTPLFLCAGAHGLYLGDYIAHLWFKCVVQLVTIGQGWLGWARVFVQTNVSKSKHSLSPTLIVHT</sequence>
<organism evidence="1 2">
    <name type="scientific">Hebeloma cylindrosporum</name>
    <dbReference type="NCBI Taxonomy" id="76867"/>
    <lineage>
        <taxon>Eukaryota</taxon>
        <taxon>Fungi</taxon>
        <taxon>Dikarya</taxon>
        <taxon>Basidiomycota</taxon>
        <taxon>Agaricomycotina</taxon>
        <taxon>Agaricomycetes</taxon>
        <taxon>Agaricomycetidae</taxon>
        <taxon>Agaricales</taxon>
        <taxon>Agaricineae</taxon>
        <taxon>Hymenogastraceae</taxon>
        <taxon>Hebeloma</taxon>
    </lineage>
</organism>
<dbReference type="Proteomes" id="UP000053424">
    <property type="component" value="Unassembled WGS sequence"/>
</dbReference>
<dbReference type="AlphaFoldDB" id="A0A0C3C5E6"/>
<accession>A0A0C3C5E6</accession>
<gene>
    <name evidence="1" type="ORF">M413DRAFT_447530</name>
</gene>
<dbReference type="EMBL" id="KN831788">
    <property type="protein sequence ID" value="KIM38821.1"/>
    <property type="molecule type" value="Genomic_DNA"/>
</dbReference>
<reference evidence="1 2" key="1">
    <citation type="submission" date="2014-04" db="EMBL/GenBank/DDBJ databases">
        <authorList>
            <consortium name="DOE Joint Genome Institute"/>
            <person name="Kuo A."/>
            <person name="Gay G."/>
            <person name="Dore J."/>
            <person name="Kohler A."/>
            <person name="Nagy L.G."/>
            <person name="Floudas D."/>
            <person name="Copeland A."/>
            <person name="Barry K.W."/>
            <person name="Cichocki N."/>
            <person name="Veneault-Fourrey C."/>
            <person name="LaButti K."/>
            <person name="Lindquist E.A."/>
            <person name="Lipzen A."/>
            <person name="Lundell T."/>
            <person name="Morin E."/>
            <person name="Murat C."/>
            <person name="Sun H."/>
            <person name="Tunlid A."/>
            <person name="Henrissat B."/>
            <person name="Grigoriev I.V."/>
            <person name="Hibbett D.S."/>
            <person name="Martin F."/>
            <person name="Nordberg H.P."/>
            <person name="Cantor M.N."/>
            <person name="Hua S.X."/>
        </authorList>
    </citation>
    <scope>NUCLEOTIDE SEQUENCE [LARGE SCALE GENOMIC DNA]</scope>
    <source>
        <strain evidence="2">h7</strain>
    </source>
</reference>
<dbReference type="HOGENOM" id="CLU_2638331_0_0_1"/>